<dbReference type="AlphaFoldDB" id="A0A226EQM4"/>
<comment type="caution">
    <text evidence="3">The sequence shown here is derived from an EMBL/GenBank/DDBJ whole genome shotgun (WGS) entry which is preliminary data.</text>
</comment>
<keyword evidence="4" id="KW-1185">Reference proteome</keyword>
<dbReference type="Proteomes" id="UP000198287">
    <property type="component" value="Unassembled WGS sequence"/>
</dbReference>
<evidence type="ECO:0000256" key="1">
    <source>
        <dbReference type="SAM" id="MobiDB-lite"/>
    </source>
</evidence>
<organism evidence="3 4">
    <name type="scientific">Folsomia candida</name>
    <name type="common">Springtail</name>
    <dbReference type="NCBI Taxonomy" id="158441"/>
    <lineage>
        <taxon>Eukaryota</taxon>
        <taxon>Metazoa</taxon>
        <taxon>Ecdysozoa</taxon>
        <taxon>Arthropoda</taxon>
        <taxon>Hexapoda</taxon>
        <taxon>Collembola</taxon>
        <taxon>Entomobryomorpha</taxon>
        <taxon>Isotomoidea</taxon>
        <taxon>Isotomidae</taxon>
        <taxon>Proisotominae</taxon>
        <taxon>Folsomia</taxon>
    </lineage>
</organism>
<evidence type="ECO:0000313" key="4">
    <source>
        <dbReference type="Proteomes" id="UP000198287"/>
    </source>
</evidence>
<sequence length="137" mass="15561">MFREKESLLHDRDERSRLIQDPIIWTGSHESMDQYRFGRAKKKKRFQWVIFCGVTVFSLFLFIVLTTTIMRLTDSETPVGTAPTTAHSPLTTQSSMPPPSTLIDMLLNVTSTRSKPSTPLSTSLLFSTEADHINQIT</sequence>
<reference evidence="3 4" key="1">
    <citation type="submission" date="2015-12" db="EMBL/GenBank/DDBJ databases">
        <title>The genome of Folsomia candida.</title>
        <authorList>
            <person name="Faddeeva A."/>
            <person name="Derks M.F."/>
            <person name="Anvar Y."/>
            <person name="Smit S."/>
            <person name="Van Straalen N."/>
            <person name="Roelofs D."/>
        </authorList>
    </citation>
    <scope>NUCLEOTIDE SEQUENCE [LARGE SCALE GENOMIC DNA]</scope>
    <source>
        <strain evidence="3 4">VU population</strain>
        <tissue evidence="3">Whole body</tissue>
    </source>
</reference>
<protein>
    <submittedName>
        <fullName evidence="3">Uncharacterized protein</fullName>
    </submittedName>
</protein>
<evidence type="ECO:0000256" key="2">
    <source>
        <dbReference type="SAM" id="Phobius"/>
    </source>
</evidence>
<keyword evidence="2" id="KW-1133">Transmembrane helix</keyword>
<keyword evidence="2" id="KW-0472">Membrane</keyword>
<gene>
    <name evidence="3" type="ORF">Fcan01_05176</name>
</gene>
<feature type="transmembrane region" description="Helical" evidence="2">
    <location>
        <begin position="46"/>
        <end position="65"/>
    </location>
</feature>
<proteinExistence type="predicted"/>
<dbReference type="EMBL" id="LNIX01000002">
    <property type="protein sequence ID" value="OXA59935.1"/>
    <property type="molecule type" value="Genomic_DNA"/>
</dbReference>
<feature type="region of interest" description="Disordered" evidence="1">
    <location>
        <begin position="76"/>
        <end position="95"/>
    </location>
</feature>
<accession>A0A226EQM4</accession>
<keyword evidence="2" id="KW-0812">Transmembrane</keyword>
<evidence type="ECO:0000313" key="3">
    <source>
        <dbReference type="EMBL" id="OXA59935.1"/>
    </source>
</evidence>
<name>A0A226EQM4_FOLCA</name>